<feature type="signal peptide" evidence="1">
    <location>
        <begin position="1"/>
        <end position="19"/>
    </location>
</feature>
<reference evidence="2 3" key="1">
    <citation type="submission" date="2016-07" db="EMBL/GenBank/DDBJ databases">
        <title>Comparative genomics of the Campylobacter concisus group.</title>
        <authorList>
            <person name="Miller W.G."/>
            <person name="Yee E."/>
            <person name="Chapman M.H."/>
            <person name="Huynh S."/>
            <person name="Bono J.L."/>
            <person name="On S.L.W."/>
            <person name="StLeger J."/>
            <person name="Foster G."/>
            <person name="Parker C.T."/>
        </authorList>
    </citation>
    <scope>NUCLEOTIDE SEQUENCE [LARGE SCALE GENOMIC DNA]</scope>
    <source>
        <strain evidence="2 3">ATCC 33238</strain>
    </source>
</reference>
<organism evidence="2 3">
    <name type="scientific">Campylobacter rectus</name>
    <name type="common">Wolinella recta</name>
    <dbReference type="NCBI Taxonomy" id="203"/>
    <lineage>
        <taxon>Bacteria</taxon>
        <taxon>Pseudomonadati</taxon>
        <taxon>Campylobacterota</taxon>
        <taxon>Epsilonproteobacteria</taxon>
        <taxon>Campylobacterales</taxon>
        <taxon>Campylobacteraceae</taxon>
        <taxon>Campylobacter</taxon>
    </lineage>
</organism>
<dbReference type="Proteomes" id="UP000502377">
    <property type="component" value="Chromosome"/>
</dbReference>
<feature type="chain" id="PRO_5026005319" evidence="1">
    <location>
        <begin position="20"/>
        <end position="184"/>
    </location>
</feature>
<gene>
    <name evidence="2" type="ORF">CRECT_0174</name>
</gene>
<evidence type="ECO:0000313" key="3">
    <source>
        <dbReference type="Proteomes" id="UP000502377"/>
    </source>
</evidence>
<protein>
    <submittedName>
        <fullName evidence="2">Putative DUF1287 domain protein</fullName>
    </submittedName>
</protein>
<dbReference type="KEGG" id="crx:CRECT_0174"/>
<dbReference type="EMBL" id="CP012543">
    <property type="protein sequence ID" value="QCD45876.1"/>
    <property type="molecule type" value="Genomic_DNA"/>
</dbReference>
<evidence type="ECO:0000256" key="1">
    <source>
        <dbReference type="SAM" id="SignalP"/>
    </source>
</evidence>
<accession>A0A6G5QK71</accession>
<evidence type="ECO:0000313" key="2">
    <source>
        <dbReference type="EMBL" id="QCD45876.1"/>
    </source>
</evidence>
<dbReference type="PIRSF" id="PIRSF011444">
    <property type="entry name" value="DUF1287"/>
    <property type="match status" value="1"/>
</dbReference>
<proteinExistence type="predicted"/>
<dbReference type="AlphaFoldDB" id="A0A6G5QK71"/>
<name>A0A6G5QK71_CAMRE</name>
<dbReference type="Pfam" id="PF06940">
    <property type="entry name" value="DUF1287"/>
    <property type="match status" value="1"/>
</dbReference>
<keyword evidence="1" id="KW-0732">Signal</keyword>
<dbReference type="InterPro" id="IPR009706">
    <property type="entry name" value="DUF1287"/>
</dbReference>
<sequence length="184" mass="20707">MKIWSKILLLALAANFAFAFSAEKLVQDARAQVGQTLFYDPSYERLAYPMGDVDMIRGVCTGVVVRALRGQDIDLQRLIHEDMSANFSAYPKNWGAKKTDKNIDHRRVPNIATYLKRKGYEAKGEFKAGDIVTWRLDNGRPHIGIVSDKFVAGKTPLVIHNIGLGAQEEDVLNVYEITGHFRIK</sequence>
<dbReference type="RefSeq" id="WP_004319729.1">
    <property type="nucleotide sequence ID" value="NZ_CP012543.1"/>
</dbReference>